<gene>
    <name evidence="1" type="ORF">FRZ61_04890</name>
</gene>
<proteinExistence type="predicted"/>
<evidence type="ECO:0000313" key="1">
    <source>
        <dbReference type="EMBL" id="QEX20572.1"/>
    </source>
</evidence>
<dbReference type="EMBL" id="CP042582">
    <property type="protein sequence ID" value="QEX20572.1"/>
    <property type="molecule type" value="Genomic_DNA"/>
</dbReference>
<protein>
    <recommendedName>
        <fullName evidence="3">PD-(D/E)XK endonuclease-like domain-containing protein</fullName>
    </recommendedName>
</protein>
<organism evidence="1 2">
    <name type="scientific">Hypericibacter adhaerens</name>
    <dbReference type="NCBI Taxonomy" id="2602016"/>
    <lineage>
        <taxon>Bacteria</taxon>
        <taxon>Pseudomonadati</taxon>
        <taxon>Pseudomonadota</taxon>
        <taxon>Alphaproteobacteria</taxon>
        <taxon>Rhodospirillales</taxon>
        <taxon>Dongiaceae</taxon>
        <taxon>Hypericibacter</taxon>
    </lineage>
</organism>
<evidence type="ECO:0000313" key="2">
    <source>
        <dbReference type="Proteomes" id="UP000325797"/>
    </source>
</evidence>
<dbReference type="KEGG" id="hadh:FRZ61_04890"/>
<evidence type="ECO:0008006" key="3">
    <source>
        <dbReference type="Google" id="ProtNLM"/>
    </source>
</evidence>
<sequence length="239" mass="26278">MISEITFSRDFSSFWRLACPMMDGFIRQLNRGSYDRDFAPMKVETAPNRRAFVNEVAFSAFCAITSSYLQGLKAVSVEDAIAENEPLVRLLASQGERDGDYEQELSSDEVNDAGEQVRRLGRRLGPIGPSRAITCRPRFPGCGIIDACEGDVLVDGILFEIKAGDRSFRSIDLRQLLVYLALNHAGNGTAIRFVGLINPRVGVSFQMSADEFCFEVSGRSTAQLLDAVVYGIASGDISR</sequence>
<keyword evidence="2" id="KW-1185">Reference proteome</keyword>
<dbReference type="OrthoDB" id="6400609at2"/>
<dbReference type="RefSeq" id="WP_151114809.1">
    <property type="nucleotide sequence ID" value="NZ_CP042582.1"/>
</dbReference>
<reference evidence="1 2" key="1">
    <citation type="submission" date="2019-08" db="EMBL/GenBank/DDBJ databases">
        <title>Hyperibacter terrae gen. nov., sp. nov. and Hyperibacter viscosus sp. nov., two new members in the family Rhodospirillaceae isolated from the rhizosphere of Hypericum perforatum.</title>
        <authorList>
            <person name="Noviana Z."/>
        </authorList>
    </citation>
    <scope>NUCLEOTIDE SEQUENCE [LARGE SCALE GENOMIC DNA]</scope>
    <source>
        <strain evidence="1 2">R5959</strain>
    </source>
</reference>
<dbReference type="Proteomes" id="UP000325797">
    <property type="component" value="Chromosome"/>
</dbReference>
<accession>A0A5J6MSI0</accession>
<name>A0A5J6MSI0_9PROT</name>
<dbReference type="AlphaFoldDB" id="A0A5J6MSI0"/>